<dbReference type="EMBL" id="JAMKPW020000044">
    <property type="protein sequence ID" value="KAK8192579.1"/>
    <property type="molecule type" value="Genomic_DNA"/>
</dbReference>
<reference evidence="1" key="1">
    <citation type="submission" date="2024-02" db="EMBL/GenBank/DDBJ databases">
        <title>Metagenome Assembled Genome of Zalaria obscura JY119.</title>
        <authorList>
            <person name="Vighnesh L."/>
            <person name="Jagadeeshwari U."/>
            <person name="Venkata Ramana C."/>
            <person name="Sasikala C."/>
        </authorList>
    </citation>
    <scope>NUCLEOTIDE SEQUENCE</scope>
    <source>
        <strain evidence="1">JY119</strain>
    </source>
</reference>
<proteinExistence type="predicted"/>
<keyword evidence="2" id="KW-1185">Reference proteome</keyword>
<organism evidence="1 2">
    <name type="scientific">Zalaria obscura</name>
    <dbReference type="NCBI Taxonomy" id="2024903"/>
    <lineage>
        <taxon>Eukaryota</taxon>
        <taxon>Fungi</taxon>
        <taxon>Dikarya</taxon>
        <taxon>Ascomycota</taxon>
        <taxon>Pezizomycotina</taxon>
        <taxon>Dothideomycetes</taxon>
        <taxon>Dothideomycetidae</taxon>
        <taxon>Dothideales</taxon>
        <taxon>Zalariaceae</taxon>
        <taxon>Zalaria</taxon>
    </lineage>
</organism>
<gene>
    <name evidence="1" type="ORF">M8818_007749</name>
</gene>
<accession>A0ACC3S2W8</accession>
<name>A0ACC3S2W8_9PEZI</name>
<sequence length="190" mass="21304">MFSRPEDVRFGEISRNVTVQGIGQKPRSEAAYFILQGYTVLDADGRKITVTPASPNGTRRLTHGQDPLSALNRSIPQSSNYRAQRRNDNLDRDGRERTARELTDYERESERHAHECDGMKNDTEECEHPVHLNADPFSPPQAHRSNHPNDRAISPRGHGQRNGGQTMNGGNNTPYRGLGHGLERAGRGER</sequence>
<dbReference type="Proteomes" id="UP001320706">
    <property type="component" value="Unassembled WGS sequence"/>
</dbReference>
<comment type="caution">
    <text evidence="1">The sequence shown here is derived from an EMBL/GenBank/DDBJ whole genome shotgun (WGS) entry which is preliminary data.</text>
</comment>
<evidence type="ECO:0000313" key="1">
    <source>
        <dbReference type="EMBL" id="KAK8192579.1"/>
    </source>
</evidence>
<protein>
    <submittedName>
        <fullName evidence="1">Uncharacterized protein</fullName>
    </submittedName>
</protein>
<evidence type="ECO:0000313" key="2">
    <source>
        <dbReference type="Proteomes" id="UP001320706"/>
    </source>
</evidence>